<dbReference type="Gene3D" id="1.10.260.130">
    <property type="match status" value="1"/>
</dbReference>
<dbReference type="InterPro" id="IPR029058">
    <property type="entry name" value="AB_hydrolase_fold"/>
</dbReference>
<dbReference type="STRING" id="1210090.GCA_001613185_05042"/>
<dbReference type="Pfam" id="PF03583">
    <property type="entry name" value="LIP"/>
    <property type="match status" value="1"/>
</dbReference>
<reference evidence="1 2" key="1">
    <citation type="submission" date="2018-06" db="EMBL/GenBank/DDBJ databases">
        <title>Genomic Encyclopedia of Type Strains, Phase IV (KMG-IV): sequencing the most valuable type-strain genomes for metagenomic binning, comparative biology and taxonomic classification.</title>
        <authorList>
            <person name="Goeker M."/>
        </authorList>
    </citation>
    <scope>NUCLEOTIDE SEQUENCE [LARGE SCALE GENOMIC DNA]</scope>
    <source>
        <strain evidence="1 2">DSM 44599</strain>
    </source>
</reference>
<comment type="caution">
    <text evidence="1">The sequence shown here is derived from an EMBL/GenBank/DDBJ whole genome shotgun (WGS) entry which is preliminary data.</text>
</comment>
<accession>A0A366DCQ0</accession>
<dbReference type="InterPro" id="IPR005152">
    <property type="entry name" value="Lipase_secreted"/>
</dbReference>
<dbReference type="OrthoDB" id="9798122at2"/>
<dbReference type="SUPFAM" id="SSF53474">
    <property type="entry name" value="alpha/beta-Hydrolases"/>
    <property type="match status" value="1"/>
</dbReference>
<dbReference type="AlphaFoldDB" id="A0A366DCQ0"/>
<name>A0A366DCQ0_9NOCA</name>
<dbReference type="PANTHER" id="PTHR34853:SF1">
    <property type="entry name" value="LIPASE 5"/>
    <property type="match status" value="1"/>
</dbReference>
<evidence type="ECO:0000313" key="2">
    <source>
        <dbReference type="Proteomes" id="UP000252586"/>
    </source>
</evidence>
<gene>
    <name evidence="1" type="ORF">DFR74_11086</name>
</gene>
<organism evidence="1 2">
    <name type="scientific">Nocardia puris</name>
    <dbReference type="NCBI Taxonomy" id="208602"/>
    <lineage>
        <taxon>Bacteria</taxon>
        <taxon>Bacillati</taxon>
        <taxon>Actinomycetota</taxon>
        <taxon>Actinomycetes</taxon>
        <taxon>Mycobacteriales</taxon>
        <taxon>Nocardiaceae</taxon>
        <taxon>Nocardia</taxon>
    </lineage>
</organism>
<dbReference type="GO" id="GO:0016042">
    <property type="term" value="P:lipid catabolic process"/>
    <property type="evidence" value="ECO:0007669"/>
    <property type="project" value="InterPro"/>
</dbReference>
<dbReference type="PIRSF" id="PIRSF029171">
    <property type="entry name" value="Esterase_LipA"/>
    <property type="match status" value="1"/>
</dbReference>
<sequence>MPNTHLRPTSADDAVPGRILRAEPMTARLVPGWAIRARAWRVRYESTTATGEPTVVSGTILAPERLRSGAPLLGFAPGTQGLAHTAAVSRLLRYGLEYEGAFLAAALGRGWVLAVTDYPGLGTPGTHPYVVGPANGRAVLDIMRAARTSPELGLDPSGVAGVYGYSEGGNAAGWAAQLQPGYAPDVALAGVAVGGAPVDLMELSEALDTSLFAFLLIYAAIGMDASFPELRLDEFLNTRGRLAAAVMKRTHIVPAVALGLALPKTRARYLAEDLLRDPAWIARMSEASLGHLPPGAPVLIGHGRQDQVLPYRQSELLLRRWRALGADATHHRIAWGEHLTAAPQFARAGFAFLGGRFAAWERAGLAGSTAV</sequence>
<proteinExistence type="predicted"/>
<dbReference type="Gene3D" id="3.40.50.1820">
    <property type="entry name" value="alpha/beta hydrolase"/>
    <property type="match status" value="1"/>
</dbReference>
<dbReference type="RefSeq" id="WP_067511828.1">
    <property type="nucleotide sequence ID" value="NZ_CP107943.1"/>
</dbReference>
<protein>
    <submittedName>
        <fullName evidence="1">Secretory lipase</fullName>
    </submittedName>
</protein>
<dbReference type="GO" id="GO:0004806">
    <property type="term" value="F:triacylglycerol lipase activity"/>
    <property type="evidence" value="ECO:0007669"/>
    <property type="project" value="InterPro"/>
</dbReference>
<keyword evidence="2" id="KW-1185">Reference proteome</keyword>
<dbReference type="Proteomes" id="UP000252586">
    <property type="component" value="Unassembled WGS sequence"/>
</dbReference>
<dbReference type="PANTHER" id="PTHR34853">
    <property type="match status" value="1"/>
</dbReference>
<evidence type="ECO:0000313" key="1">
    <source>
        <dbReference type="EMBL" id="RBO87832.1"/>
    </source>
</evidence>
<dbReference type="EMBL" id="QNRE01000010">
    <property type="protein sequence ID" value="RBO87832.1"/>
    <property type="molecule type" value="Genomic_DNA"/>
</dbReference>